<name>A0ABS9WIJ2_9ACTN</name>
<feature type="binding site" evidence="5">
    <location>
        <position position="187"/>
    </location>
    <ligand>
        <name>[4Fe-4S] cluster</name>
        <dbReference type="ChEBI" id="CHEBI:49883"/>
    </ligand>
</feature>
<comment type="similarity">
    <text evidence="5">Belongs to the IspH family.</text>
</comment>
<feature type="binding site" evidence="5">
    <location>
        <position position="313"/>
    </location>
    <ligand>
        <name>isopentenyl diphosphate</name>
        <dbReference type="ChEBI" id="CHEBI:128769"/>
    </ligand>
</feature>
<dbReference type="GO" id="GO:0051745">
    <property type="term" value="F:4-hydroxy-3-methylbut-2-enyl diphosphate reductase activity"/>
    <property type="evidence" value="ECO:0007669"/>
    <property type="project" value="UniProtKB-EC"/>
</dbReference>
<feature type="binding site" evidence="5">
    <location>
        <position position="355"/>
    </location>
    <ligand>
        <name>isopentenyl diphosphate</name>
        <dbReference type="ChEBI" id="CHEBI:128769"/>
    </ligand>
</feature>
<feature type="binding site" evidence="5">
    <location>
        <position position="355"/>
    </location>
    <ligand>
        <name>(2E)-4-hydroxy-3-methylbut-2-enyl diphosphate</name>
        <dbReference type="ChEBI" id="CHEBI:128753"/>
    </ligand>
</feature>
<comment type="function">
    <text evidence="5">Catalyzes the conversion of 1-hydroxy-2-methyl-2-(E)-butenyl 4-diphosphate (HMBPP) into a mixture of isopentenyl diphosphate (IPP) and dimethylallyl diphosphate (DMAPP). Acts in the terminal step of the DOXP/MEP pathway for isoprenoid precursor biosynthesis.</text>
</comment>
<feature type="active site" description="Proton donor" evidence="5">
    <location>
        <position position="217"/>
    </location>
</feature>
<evidence type="ECO:0000256" key="3">
    <source>
        <dbReference type="ARBA" id="ARBA00023004"/>
    </source>
</evidence>
<feature type="binding site" evidence="5">
    <location>
        <position position="312"/>
    </location>
    <ligand>
        <name>(2E)-4-hydroxy-3-methylbut-2-enyl diphosphate</name>
        <dbReference type="ChEBI" id="CHEBI:128753"/>
    </ligand>
</feature>
<feature type="binding site" evidence="5">
    <location>
        <position position="215"/>
    </location>
    <ligand>
        <name>dimethylallyl diphosphate</name>
        <dbReference type="ChEBI" id="CHEBI:57623"/>
    </ligand>
</feature>
<dbReference type="NCBIfam" id="TIGR00216">
    <property type="entry name" value="ispH_lytB"/>
    <property type="match status" value="1"/>
</dbReference>
<comment type="catalytic activity">
    <reaction evidence="5">
        <text>dimethylallyl diphosphate + 2 oxidized [2Fe-2S]-[ferredoxin] + H2O = (2E)-4-hydroxy-3-methylbut-2-enyl diphosphate + 2 reduced [2Fe-2S]-[ferredoxin] + 2 H(+)</text>
        <dbReference type="Rhea" id="RHEA:24825"/>
        <dbReference type="Rhea" id="RHEA-COMP:10000"/>
        <dbReference type="Rhea" id="RHEA-COMP:10001"/>
        <dbReference type="ChEBI" id="CHEBI:15377"/>
        <dbReference type="ChEBI" id="CHEBI:15378"/>
        <dbReference type="ChEBI" id="CHEBI:33737"/>
        <dbReference type="ChEBI" id="CHEBI:33738"/>
        <dbReference type="ChEBI" id="CHEBI:57623"/>
        <dbReference type="ChEBI" id="CHEBI:128753"/>
        <dbReference type="EC" id="1.17.7.4"/>
    </reaction>
</comment>
<evidence type="ECO:0000256" key="4">
    <source>
        <dbReference type="ARBA" id="ARBA00023014"/>
    </source>
</evidence>
<evidence type="ECO:0000313" key="7">
    <source>
        <dbReference type="Proteomes" id="UP001430755"/>
    </source>
</evidence>
<gene>
    <name evidence="5 6" type="primary">ispH</name>
    <name evidence="6" type="ORF">LPT13_10110</name>
</gene>
<feature type="binding site" evidence="5">
    <location>
        <position position="355"/>
    </location>
    <ligand>
        <name>dimethylallyl diphosphate</name>
        <dbReference type="ChEBI" id="CHEBI:57623"/>
    </ligand>
</feature>
<feature type="binding site" evidence="5">
    <location>
        <position position="311"/>
    </location>
    <ligand>
        <name>isopentenyl diphosphate</name>
        <dbReference type="ChEBI" id="CHEBI:128769"/>
    </ligand>
</feature>
<dbReference type="Gene3D" id="3.40.50.11270">
    <property type="match status" value="1"/>
</dbReference>
<feature type="binding site" evidence="5">
    <location>
        <position position="283"/>
    </location>
    <ligand>
        <name>[4Fe-4S] cluster</name>
        <dbReference type="ChEBI" id="CHEBI:49883"/>
    </ligand>
</feature>
<dbReference type="PANTHER" id="PTHR30426">
    <property type="entry name" value="4-HYDROXY-3-METHYLBUT-2-ENYL DIPHOSPHATE REDUCTASE"/>
    <property type="match status" value="1"/>
</dbReference>
<sequence>MEVIRAGKAGACYGVQRALDMADEVLAAGGRAYTLGPLIHNPQVVADLAARGAEAVGSVGEVAAREAALAPGGAPARRDARDADASAPALVGAAPAGAAPSASAPAVPHGGGMAAGVLEALWADAAPAAALADAPASASAAPADAAPATPNAPAGAPASVVIRSHGVTPDVLDAVEEAGFTLVDATCPHVSRAQHAAAELARAGCRVVVLGEARHPEVEGLTAWAREAGGKVDVVAGPDDIPEGLYDPIGVVAQTTQRRENLDAVVAALRERGLDPLVKNTICSATGQRQQAAAELAGTVDAMVVIGGRNSSNTTRLAEICAQGCPRAFHIESADELDPAWFSGCARVGVTAGASTPEDQIAAVEARLRSL</sequence>
<keyword evidence="5 6" id="KW-0560">Oxidoreductase</keyword>
<feature type="binding site" evidence="5">
    <location>
        <position position="165"/>
    </location>
    <ligand>
        <name>(2E)-4-hydroxy-3-methylbut-2-enyl diphosphate</name>
        <dbReference type="ChEBI" id="CHEBI:128753"/>
    </ligand>
</feature>
<feature type="binding site" evidence="5">
    <location>
        <position position="312"/>
    </location>
    <ligand>
        <name>dimethylallyl diphosphate</name>
        <dbReference type="ChEBI" id="CHEBI:57623"/>
    </ligand>
</feature>
<keyword evidence="7" id="KW-1185">Reference proteome</keyword>
<keyword evidence="1 5" id="KW-0004">4Fe-4S</keyword>
<feature type="binding site" evidence="5">
    <location>
        <position position="313"/>
    </location>
    <ligand>
        <name>(2E)-4-hydroxy-3-methylbut-2-enyl diphosphate</name>
        <dbReference type="ChEBI" id="CHEBI:128753"/>
    </ligand>
</feature>
<feature type="binding site" evidence="5">
    <location>
        <position position="40"/>
    </location>
    <ligand>
        <name>(2E)-4-hydroxy-3-methylbut-2-enyl diphosphate</name>
        <dbReference type="ChEBI" id="CHEBI:128753"/>
    </ligand>
</feature>
<feature type="binding site" evidence="5">
    <location>
        <position position="313"/>
    </location>
    <ligand>
        <name>dimethylallyl diphosphate</name>
        <dbReference type="ChEBI" id="CHEBI:57623"/>
    </ligand>
</feature>
<reference evidence="6" key="1">
    <citation type="submission" date="2021-11" db="EMBL/GenBank/DDBJ databases">
        <title>A Novel Adlercreutzia Species, isolated from a Allomyrina dichotoma larva feces.</title>
        <authorList>
            <person name="Suh M.K."/>
        </authorList>
    </citation>
    <scope>NUCLEOTIDE SEQUENCE</scope>
    <source>
        <strain evidence="6">JBNU-10</strain>
    </source>
</reference>
<feature type="binding site" evidence="5">
    <location>
        <position position="40"/>
    </location>
    <ligand>
        <name>isopentenyl diphosphate</name>
        <dbReference type="ChEBI" id="CHEBI:128769"/>
    </ligand>
</feature>
<comment type="pathway">
    <text evidence="5">Isoprenoid biosynthesis; isopentenyl diphosphate biosynthesis via DXP pathway; isopentenyl diphosphate from 1-deoxy-D-xylulose 5-phosphate: step 6/6.</text>
</comment>
<dbReference type="PANTHER" id="PTHR30426:SF0">
    <property type="entry name" value="4-HYDROXY-3-METHYLBUT-2-ENYL DIPHOSPHATE REDUCTASE"/>
    <property type="match status" value="1"/>
</dbReference>
<dbReference type="RefSeq" id="WP_242166176.1">
    <property type="nucleotide sequence ID" value="NZ_JAJMLW010000003.1"/>
</dbReference>
<dbReference type="CDD" id="cd13944">
    <property type="entry name" value="lytB_ispH"/>
    <property type="match status" value="1"/>
</dbReference>
<feature type="binding site" evidence="5">
    <location>
        <position position="40"/>
    </location>
    <ligand>
        <name>dimethylallyl diphosphate</name>
        <dbReference type="ChEBI" id="CHEBI:57623"/>
    </ligand>
</feature>
<dbReference type="EC" id="1.17.7.4" evidence="5"/>
<dbReference type="HAMAP" id="MF_00191">
    <property type="entry name" value="IspH"/>
    <property type="match status" value="1"/>
</dbReference>
<feature type="binding site" evidence="5">
    <location>
        <position position="165"/>
    </location>
    <ligand>
        <name>isopentenyl diphosphate</name>
        <dbReference type="ChEBI" id="CHEBI:128769"/>
    </ligand>
</feature>
<comment type="pathway">
    <text evidence="5">Isoprenoid biosynthesis; dimethylallyl diphosphate biosynthesis; dimethylallyl diphosphate from (2E)-4-hydroxy-3-methylbutenyl diphosphate: step 1/1.</text>
</comment>
<dbReference type="Pfam" id="PF02401">
    <property type="entry name" value="LYTB"/>
    <property type="match status" value="2"/>
</dbReference>
<feature type="binding site" evidence="5">
    <location>
        <position position="215"/>
    </location>
    <ligand>
        <name>isopentenyl diphosphate</name>
        <dbReference type="ChEBI" id="CHEBI:128769"/>
    </ligand>
</feature>
<keyword evidence="5" id="KW-0414">Isoprene biosynthesis</keyword>
<accession>A0ABS9WIJ2</accession>
<feature type="binding site" evidence="5">
    <location>
        <position position="165"/>
    </location>
    <ligand>
        <name>dimethylallyl diphosphate</name>
        <dbReference type="ChEBI" id="CHEBI:57623"/>
    </ligand>
</feature>
<feature type="binding site" evidence="5">
    <location>
        <position position="312"/>
    </location>
    <ligand>
        <name>isopentenyl diphosphate</name>
        <dbReference type="ChEBI" id="CHEBI:128769"/>
    </ligand>
</feature>
<comment type="caution">
    <text evidence="6">The sequence shown here is derived from an EMBL/GenBank/DDBJ whole genome shotgun (WGS) entry which is preliminary data.</text>
</comment>
<organism evidence="6 7">
    <name type="scientific">Adlercreutzia faecimuris</name>
    <dbReference type="NCBI Taxonomy" id="2897341"/>
    <lineage>
        <taxon>Bacteria</taxon>
        <taxon>Bacillati</taxon>
        <taxon>Actinomycetota</taxon>
        <taxon>Coriobacteriia</taxon>
        <taxon>Eggerthellales</taxon>
        <taxon>Eggerthellaceae</taxon>
        <taxon>Adlercreutzia</taxon>
    </lineage>
</organism>
<feature type="binding site" evidence="5">
    <location>
        <position position="255"/>
    </location>
    <ligand>
        <name>(2E)-4-hydroxy-3-methylbut-2-enyl diphosphate</name>
        <dbReference type="ChEBI" id="CHEBI:128753"/>
    </ligand>
</feature>
<keyword evidence="3 5" id="KW-0408">Iron</keyword>
<evidence type="ECO:0000256" key="5">
    <source>
        <dbReference type="HAMAP-Rule" id="MF_00191"/>
    </source>
</evidence>
<feature type="binding site" evidence="5">
    <location>
        <position position="311"/>
    </location>
    <ligand>
        <name>dimethylallyl diphosphate</name>
        <dbReference type="ChEBI" id="CHEBI:57623"/>
    </ligand>
</feature>
<comment type="cofactor">
    <cofactor evidence="5">
        <name>[4Fe-4S] cluster</name>
        <dbReference type="ChEBI" id="CHEBI:49883"/>
    </cofactor>
    <text evidence="5">Binds 1 [4Fe-4S] cluster per subunit.</text>
</comment>
<feature type="binding site" evidence="5">
    <location>
        <position position="311"/>
    </location>
    <ligand>
        <name>(2E)-4-hydroxy-3-methylbut-2-enyl diphosphate</name>
        <dbReference type="ChEBI" id="CHEBI:128753"/>
    </ligand>
</feature>
<feature type="binding site" evidence="5">
    <location>
        <position position="12"/>
    </location>
    <ligand>
        <name>[4Fe-4S] cluster</name>
        <dbReference type="ChEBI" id="CHEBI:49883"/>
    </ligand>
</feature>
<keyword evidence="2 5" id="KW-0479">Metal-binding</keyword>
<evidence type="ECO:0000256" key="1">
    <source>
        <dbReference type="ARBA" id="ARBA00022485"/>
    </source>
</evidence>
<evidence type="ECO:0000313" key="6">
    <source>
        <dbReference type="EMBL" id="MCI2242698.1"/>
    </source>
</evidence>
<dbReference type="Gene3D" id="3.40.1010.20">
    <property type="entry name" value="4-hydroxy-3-methylbut-2-enyl diphosphate reductase, catalytic domain"/>
    <property type="match status" value="2"/>
</dbReference>
<dbReference type="InterPro" id="IPR003451">
    <property type="entry name" value="LytB/IspH"/>
</dbReference>
<protein>
    <recommendedName>
        <fullName evidence="5">4-hydroxy-3-methylbut-2-enyl diphosphate reductase</fullName>
        <shortName evidence="5">HMBPP reductase</shortName>
        <ecNumber evidence="5">1.17.7.4</ecNumber>
    </recommendedName>
</protein>
<proteinExistence type="inferred from homology"/>
<dbReference type="EMBL" id="JAJMLW010000003">
    <property type="protein sequence ID" value="MCI2242698.1"/>
    <property type="molecule type" value="Genomic_DNA"/>
</dbReference>
<dbReference type="Proteomes" id="UP001430755">
    <property type="component" value="Unassembled WGS sequence"/>
</dbReference>
<comment type="catalytic activity">
    <reaction evidence="5">
        <text>isopentenyl diphosphate + 2 oxidized [2Fe-2S]-[ferredoxin] + H2O = (2E)-4-hydroxy-3-methylbut-2-enyl diphosphate + 2 reduced [2Fe-2S]-[ferredoxin] + 2 H(+)</text>
        <dbReference type="Rhea" id="RHEA:24488"/>
        <dbReference type="Rhea" id="RHEA-COMP:10000"/>
        <dbReference type="Rhea" id="RHEA-COMP:10001"/>
        <dbReference type="ChEBI" id="CHEBI:15377"/>
        <dbReference type="ChEBI" id="CHEBI:15378"/>
        <dbReference type="ChEBI" id="CHEBI:33737"/>
        <dbReference type="ChEBI" id="CHEBI:33738"/>
        <dbReference type="ChEBI" id="CHEBI:128753"/>
        <dbReference type="ChEBI" id="CHEBI:128769"/>
        <dbReference type="EC" id="1.17.7.4"/>
    </reaction>
</comment>
<feature type="binding site" evidence="5">
    <location>
        <position position="215"/>
    </location>
    <ligand>
        <name>(2E)-4-hydroxy-3-methylbut-2-enyl diphosphate</name>
        <dbReference type="ChEBI" id="CHEBI:128753"/>
    </ligand>
</feature>
<keyword evidence="4 5" id="KW-0411">Iron-sulfur</keyword>
<evidence type="ECO:0000256" key="2">
    <source>
        <dbReference type="ARBA" id="ARBA00022723"/>
    </source>
</evidence>